<dbReference type="Proteomes" id="UP000006643">
    <property type="component" value="Unassembled WGS sequence"/>
</dbReference>
<feature type="region of interest" description="Disordered" evidence="1">
    <location>
        <begin position="1"/>
        <end position="34"/>
    </location>
</feature>
<dbReference type="RefSeq" id="XP_002906327.1">
    <property type="nucleotide sequence ID" value="XM_002906281.1"/>
</dbReference>
<dbReference type="AlphaFoldDB" id="D0MZR5"/>
<dbReference type="KEGG" id="pif:PITG_03249"/>
<protein>
    <submittedName>
        <fullName evidence="2">Uncharacterized protein</fullName>
    </submittedName>
</protein>
<dbReference type="HOGENOM" id="CLU_2781396_0_0_1"/>
<feature type="compositionally biased region" description="Low complexity" evidence="1">
    <location>
        <begin position="8"/>
        <end position="23"/>
    </location>
</feature>
<sequence>MSNGGNGKAAVGAVQQTGVQQPQLRGSNKPSPFVGTFEQYQAELELYLGDRDAWSMDHETGEDLSIIGK</sequence>
<accession>D0MZR5</accession>
<organism evidence="2 3">
    <name type="scientific">Phytophthora infestans (strain T30-4)</name>
    <name type="common">Potato late blight agent</name>
    <dbReference type="NCBI Taxonomy" id="403677"/>
    <lineage>
        <taxon>Eukaryota</taxon>
        <taxon>Sar</taxon>
        <taxon>Stramenopiles</taxon>
        <taxon>Oomycota</taxon>
        <taxon>Peronosporomycetes</taxon>
        <taxon>Peronosporales</taxon>
        <taxon>Peronosporaceae</taxon>
        <taxon>Phytophthora</taxon>
    </lineage>
</organism>
<evidence type="ECO:0000313" key="3">
    <source>
        <dbReference type="Proteomes" id="UP000006643"/>
    </source>
</evidence>
<dbReference type="VEuPathDB" id="FungiDB:PITG_03249"/>
<proteinExistence type="predicted"/>
<dbReference type="GeneID" id="9464651"/>
<reference evidence="3" key="1">
    <citation type="journal article" date="2009" name="Nature">
        <title>Genome sequence and analysis of the Irish potato famine pathogen Phytophthora infestans.</title>
        <authorList>
            <consortium name="The Broad Institute Genome Sequencing Platform"/>
            <person name="Haas B.J."/>
            <person name="Kamoun S."/>
            <person name="Zody M.C."/>
            <person name="Jiang R.H."/>
            <person name="Handsaker R.E."/>
            <person name="Cano L.M."/>
            <person name="Grabherr M."/>
            <person name="Kodira C.D."/>
            <person name="Raffaele S."/>
            <person name="Torto-Alalibo T."/>
            <person name="Bozkurt T.O."/>
            <person name="Ah-Fong A.M."/>
            <person name="Alvarado L."/>
            <person name="Anderson V.L."/>
            <person name="Armstrong M.R."/>
            <person name="Avrova A."/>
            <person name="Baxter L."/>
            <person name="Beynon J."/>
            <person name="Boevink P.C."/>
            <person name="Bollmann S.R."/>
            <person name="Bos J.I."/>
            <person name="Bulone V."/>
            <person name="Cai G."/>
            <person name="Cakir C."/>
            <person name="Carrington J.C."/>
            <person name="Chawner M."/>
            <person name="Conti L."/>
            <person name="Costanzo S."/>
            <person name="Ewan R."/>
            <person name="Fahlgren N."/>
            <person name="Fischbach M.A."/>
            <person name="Fugelstad J."/>
            <person name="Gilroy E.M."/>
            <person name="Gnerre S."/>
            <person name="Green P.J."/>
            <person name="Grenville-Briggs L.J."/>
            <person name="Griffith J."/>
            <person name="Grunwald N.J."/>
            <person name="Horn K."/>
            <person name="Horner N.R."/>
            <person name="Hu C.H."/>
            <person name="Huitema E."/>
            <person name="Jeong D.H."/>
            <person name="Jones A.M."/>
            <person name="Jones J.D."/>
            <person name="Jones R.W."/>
            <person name="Karlsson E.K."/>
            <person name="Kunjeti S.G."/>
            <person name="Lamour K."/>
            <person name="Liu Z."/>
            <person name="Ma L."/>
            <person name="Maclean D."/>
            <person name="Chibucos M.C."/>
            <person name="McDonald H."/>
            <person name="McWalters J."/>
            <person name="Meijer H.J."/>
            <person name="Morgan W."/>
            <person name="Morris P.F."/>
            <person name="Munro C.A."/>
            <person name="O'Neill K."/>
            <person name="Ospina-Giraldo M."/>
            <person name="Pinzon A."/>
            <person name="Pritchard L."/>
            <person name="Ramsahoye B."/>
            <person name="Ren Q."/>
            <person name="Restrepo S."/>
            <person name="Roy S."/>
            <person name="Sadanandom A."/>
            <person name="Savidor A."/>
            <person name="Schornack S."/>
            <person name="Schwartz D.C."/>
            <person name="Schumann U.D."/>
            <person name="Schwessinger B."/>
            <person name="Seyer L."/>
            <person name="Sharpe T."/>
            <person name="Silvar C."/>
            <person name="Song J."/>
            <person name="Studholme D.J."/>
            <person name="Sykes S."/>
            <person name="Thines M."/>
            <person name="van de Vondervoort P.J."/>
            <person name="Phuntumart V."/>
            <person name="Wawra S."/>
            <person name="Weide R."/>
            <person name="Win J."/>
            <person name="Young C."/>
            <person name="Zhou S."/>
            <person name="Fry W."/>
            <person name="Meyers B.C."/>
            <person name="van West P."/>
            <person name="Ristaino J."/>
            <person name="Govers F."/>
            <person name="Birch P.R."/>
            <person name="Whisson S.C."/>
            <person name="Judelson H.S."/>
            <person name="Nusbaum C."/>
        </authorList>
    </citation>
    <scope>NUCLEOTIDE SEQUENCE [LARGE SCALE GENOMIC DNA]</scope>
    <source>
        <strain evidence="3">T30-4</strain>
    </source>
</reference>
<keyword evidence="3" id="KW-1185">Reference proteome</keyword>
<dbReference type="InParanoid" id="D0MZR5"/>
<name>D0MZR5_PHYIT</name>
<evidence type="ECO:0000313" key="2">
    <source>
        <dbReference type="EMBL" id="EEY65728.1"/>
    </source>
</evidence>
<dbReference type="EMBL" id="DS028121">
    <property type="protein sequence ID" value="EEY65728.1"/>
    <property type="molecule type" value="Genomic_DNA"/>
</dbReference>
<gene>
    <name evidence="2" type="ORF">PITG_03249</name>
</gene>
<evidence type="ECO:0000256" key="1">
    <source>
        <dbReference type="SAM" id="MobiDB-lite"/>
    </source>
</evidence>